<evidence type="ECO:0000259" key="1">
    <source>
        <dbReference type="Pfam" id="PF12937"/>
    </source>
</evidence>
<dbReference type="SUPFAM" id="SSF81383">
    <property type="entry name" value="F-box domain"/>
    <property type="match status" value="1"/>
</dbReference>
<dbReference type="InterPro" id="IPR036047">
    <property type="entry name" value="F-box-like_dom_sf"/>
</dbReference>
<gene>
    <name evidence="2" type="ORF">K457DRAFT_132453</name>
</gene>
<keyword evidence="3" id="KW-1185">Reference proteome</keyword>
<protein>
    <recommendedName>
        <fullName evidence="1">F-box domain-containing protein</fullName>
    </recommendedName>
</protein>
<name>A0A197KF25_9FUNG</name>
<dbReference type="AlphaFoldDB" id="A0A197KF25"/>
<dbReference type="Pfam" id="PF12937">
    <property type="entry name" value="F-box-like"/>
    <property type="match status" value="1"/>
</dbReference>
<dbReference type="InterPro" id="IPR032675">
    <property type="entry name" value="LRR_dom_sf"/>
</dbReference>
<reference evidence="2 3" key="1">
    <citation type="submission" date="2016-05" db="EMBL/GenBank/DDBJ databases">
        <title>Genome sequencing reveals origins of a unique bacterial endosymbiosis in the earliest lineages of terrestrial Fungi.</title>
        <authorList>
            <consortium name="DOE Joint Genome Institute"/>
            <person name="Uehling J."/>
            <person name="Gryganskyi A."/>
            <person name="Hameed K."/>
            <person name="Tschaplinski T."/>
            <person name="Misztal P."/>
            <person name="Wu S."/>
            <person name="Desiro A."/>
            <person name="Vande Pol N."/>
            <person name="Du Z.-Y."/>
            <person name="Zienkiewicz A."/>
            <person name="Zienkiewicz K."/>
            <person name="Morin E."/>
            <person name="Tisserant E."/>
            <person name="Splivallo R."/>
            <person name="Hainaut M."/>
            <person name="Henrissat B."/>
            <person name="Ohm R."/>
            <person name="Kuo A."/>
            <person name="Yan J."/>
            <person name="Lipzen A."/>
            <person name="Nolan M."/>
            <person name="Labutti K."/>
            <person name="Barry K."/>
            <person name="Goldstein A."/>
            <person name="Labbe J."/>
            <person name="Schadt C."/>
            <person name="Tuskan G."/>
            <person name="Grigoriev I."/>
            <person name="Martin F."/>
            <person name="Vilgalys R."/>
            <person name="Bonito G."/>
        </authorList>
    </citation>
    <scope>NUCLEOTIDE SEQUENCE [LARGE SCALE GENOMIC DNA]</scope>
    <source>
        <strain evidence="2 3">AG-77</strain>
    </source>
</reference>
<organism evidence="2 3">
    <name type="scientific">Linnemannia elongata AG-77</name>
    <dbReference type="NCBI Taxonomy" id="1314771"/>
    <lineage>
        <taxon>Eukaryota</taxon>
        <taxon>Fungi</taxon>
        <taxon>Fungi incertae sedis</taxon>
        <taxon>Mucoromycota</taxon>
        <taxon>Mortierellomycotina</taxon>
        <taxon>Mortierellomycetes</taxon>
        <taxon>Mortierellales</taxon>
        <taxon>Mortierellaceae</taxon>
        <taxon>Linnemannia</taxon>
    </lineage>
</organism>
<proteinExistence type="predicted"/>
<dbReference type="SUPFAM" id="SSF52047">
    <property type="entry name" value="RNI-like"/>
    <property type="match status" value="1"/>
</dbReference>
<dbReference type="InterPro" id="IPR001810">
    <property type="entry name" value="F-box_dom"/>
</dbReference>
<sequence>MSESAPPTYSDVTTSAIVPVLFPELVLLIGQYLHQQDLLRCVQVCRSWNQILIPQLWRTIDTDQCAWRRIFEDTVLEAKRPKAETEAWIKDVFAKYGHHIRHLSTWSCVILEATLNNRCTQLSTLSVSHIYQRWQWDPISPLPAAAPPPAPVLPWICPVTKERDEIMANRNTIERIWVLFQQNPGLVHIDLPYDSFSCMGVLPETFILGTLSSMKYLKELALEWVSLDAEAFLDAVPQLEVLEAFKLRDLDMMQKDHNNLRSLYIPCDVEVDKLFRILDRLPGLESFRSNRVTFWDTGSSNSTMKALSVTESTLQFWSIKRLQVTDLCWGDDKAIAMLVRRLPELLWVGLPKFCETYEEIKKALWESCYYLDEFGGEVYERWADEWRRRRAKDEEH</sequence>
<evidence type="ECO:0000313" key="2">
    <source>
        <dbReference type="EMBL" id="OAQ35763.1"/>
    </source>
</evidence>
<accession>A0A197KF25</accession>
<dbReference type="Gene3D" id="3.80.10.10">
    <property type="entry name" value="Ribonuclease Inhibitor"/>
    <property type="match status" value="2"/>
</dbReference>
<evidence type="ECO:0000313" key="3">
    <source>
        <dbReference type="Proteomes" id="UP000078512"/>
    </source>
</evidence>
<feature type="domain" description="F-box" evidence="1">
    <location>
        <begin position="23"/>
        <end position="61"/>
    </location>
</feature>
<dbReference type="OrthoDB" id="2423921at2759"/>
<dbReference type="EMBL" id="KV442013">
    <property type="protein sequence ID" value="OAQ35763.1"/>
    <property type="molecule type" value="Genomic_DNA"/>
</dbReference>
<dbReference type="Proteomes" id="UP000078512">
    <property type="component" value="Unassembled WGS sequence"/>
</dbReference>